<gene>
    <name evidence="1" type="ORF">HYC85_004957</name>
</gene>
<reference evidence="2" key="1">
    <citation type="journal article" date="2020" name="Nat. Commun.">
        <title>Genome assembly of wild tea tree DASZ reveals pedigree and selection history of tea varieties.</title>
        <authorList>
            <person name="Zhang W."/>
            <person name="Zhang Y."/>
            <person name="Qiu H."/>
            <person name="Guo Y."/>
            <person name="Wan H."/>
            <person name="Zhang X."/>
            <person name="Scossa F."/>
            <person name="Alseekh S."/>
            <person name="Zhang Q."/>
            <person name="Wang P."/>
            <person name="Xu L."/>
            <person name="Schmidt M.H."/>
            <person name="Jia X."/>
            <person name="Li D."/>
            <person name="Zhu A."/>
            <person name="Guo F."/>
            <person name="Chen W."/>
            <person name="Ni D."/>
            <person name="Usadel B."/>
            <person name="Fernie A.R."/>
            <person name="Wen W."/>
        </authorList>
    </citation>
    <scope>NUCLEOTIDE SEQUENCE [LARGE SCALE GENOMIC DNA]</scope>
    <source>
        <strain evidence="2">cv. G240</strain>
    </source>
</reference>
<evidence type="ECO:0000313" key="1">
    <source>
        <dbReference type="EMBL" id="KAF5957732.1"/>
    </source>
</evidence>
<sequence>MKLGNDHNDYELFKSNDNPEEMEILKLDKAAHLEDEYIGTWHLGKQEYQVNSDSFLHSKGNRCAVRNIVKFHGFMTEDDPIDRNECTTLYAKTPLELQQREDRTSHYTYASIMDCEMPERVIFPQEGNYQVVKDICVDREIKCSIENCELDHNVISCLLNSDADTDIELTKEAPNAATASSISNASESFPDHDCIKDAVEQCGLIKFSMELNGDFDARTGQRGEQKDHKFPNMATEVASKTEIETKSITHDCDSLVTRINGREKNPGIADYQPPLETVNLSEVENGISEKLMTSSQAYDPGESSFSAVGPLSGSIAFSGPMSYSGSISLRSNSSNSVRSFAFPV</sequence>
<organism evidence="1 2">
    <name type="scientific">Camellia sinensis</name>
    <name type="common">Tea plant</name>
    <name type="synonym">Thea sinensis</name>
    <dbReference type="NCBI Taxonomy" id="4442"/>
    <lineage>
        <taxon>Eukaryota</taxon>
        <taxon>Viridiplantae</taxon>
        <taxon>Streptophyta</taxon>
        <taxon>Embryophyta</taxon>
        <taxon>Tracheophyta</taxon>
        <taxon>Spermatophyta</taxon>
        <taxon>Magnoliopsida</taxon>
        <taxon>eudicotyledons</taxon>
        <taxon>Gunneridae</taxon>
        <taxon>Pentapetalae</taxon>
        <taxon>asterids</taxon>
        <taxon>Ericales</taxon>
        <taxon>Theaceae</taxon>
        <taxon>Camellia</taxon>
    </lineage>
</organism>
<dbReference type="PANTHER" id="PTHR33914:SF2">
    <property type="entry name" value="OS02G0582100 PROTEIN"/>
    <property type="match status" value="1"/>
</dbReference>
<keyword evidence="2" id="KW-1185">Reference proteome</keyword>
<dbReference type="Proteomes" id="UP000593564">
    <property type="component" value="Unassembled WGS sequence"/>
</dbReference>
<comment type="caution">
    <text evidence="1">The sequence shown here is derived from an EMBL/GenBank/DDBJ whole genome shotgun (WGS) entry which is preliminary data.</text>
</comment>
<dbReference type="AlphaFoldDB" id="A0A7J7HY15"/>
<dbReference type="InterPro" id="IPR040378">
    <property type="entry name" value="BASL"/>
</dbReference>
<evidence type="ECO:0000313" key="2">
    <source>
        <dbReference type="Proteomes" id="UP000593564"/>
    </source>
</evidence>
<proteinExistence type="predicted"/>
<dbReference type="GO" id="GO:0009786">
    <property type="term" value="P:regulation of asymmetric cell division"/>
    <property type="evidence" value="ECO:0007669"/>
    <property type="project" value="InterPro"/>
</dbReference>
<accession>A0A7J7HY15</accession>
<protein>
    <submittedName>
        <fullName evidence="1">Uncharacterized protein</fullName>
    </submittedName>
</protein>
<dbReference type="EMBL" id="JACBKZ010000002">
    <property type="protein sequence ID" value="KAF5957732.1"/>
    <property type="molecule type" value="Genomic_DNA"/>
</dbReference>
<reference evidence="1 2" key="2">
    <citation type="submission" date="2020-07" db="EMBL/GenBank/DDBJ databases">
        <title>Genome assembly of wild tea tree DASZ reveals pedigree and selection history of tea varieties.</title>
        <authorList>
            <person name="Zhang W."/>
        </authorList>
    </citation>
    <scope>NUCLEOTIDE SEQUENCE [LARGE SCALE GENOMIC DNA]</scope>
    <source>
        <strain evidence="2">cv. G240</strain>
        <tissue evidence="1">Leaf</tissue>
    </source>
</reference>
<name>A0A7J7HY15_CAMSI</name>
<dbReference type="PANTHER" id="PTHR33914">
    <property type="entry name" value="18S PRE-RIBOSOMAL ASSEMBLY PROTEIN GAR2-LIKE PROTEIN"/>
    <property type="match status" value="1"/>
</dbReference>